<dbReference type="Proteomes" id="UP001234297">
    <property type="component" value="Chromosome 2"/>
</dbReference>
<sequence>MPFGLKNAGATYQRAMMKIFRDMQHKTVECYVDDLTVKSKRKEDHLQDLREVFLRLRKHKLRMNPLKCFFDVSSGKFLRFIVRKAGVELDPIKVKAILEMPSPRTLRELKGLQGRLAYVRRFISNLSEKCRPFSCLMKKGVDFVWDAECEAAFQDIKSYLTKPPVLAVPTTGKPFILYTRALDYSLGALLAQENDGGKEAALYYLSRMLVGTEHRYSPVEIECLAVMFAVQKLRHYLLSNTIYLISRIIFLKVLVTKTGSLNARLAKWSILLSQFDIRYVPQKAIKGQALADFLAEHTLLKDSPLRDDLPDEPVYSVETSSPNASWNMYFDGATRTNEKGKPISGIGILFVSPDKYMIPHAFSLLEPCSNNSAEYQALIIGLELALESGITILDAFGDSQLIVNQMNQEYEIKKPDLLPYYNKAQSLCQNFDFCHITHIRRGENIRADALAGLATSMATQKGENMQITVCQRRILPPLNTHRAVAECHRVVGGRISILKPPIGDWRDPFIDYIMFGILSEDPKERISIQRRAPNFHLDIPSKMLYRKSFNGVLLRCLSQQDAEETLKEVHAGLCGAHQAGPKLYDQIKRLGYYWPTMVADAIQFAKRCQQCQAHGDYVHMPPKWLHPTAISWPFEAWGMDIIGPISPPSSKGHRFIFAATNYFSKWSEAFAFSEMKTSSVLQFLRTNIICRFGIPKRFVHDNGPQFRDHRFYRFCDKYKIQSCPSTPYNPAANRLAEAFNKTLCKILKKMVSTHKRHWSDKLPEALWAYRTTVRGPTHSTPFSLVYGCKAVVPLEVQIPSLRVSLQNEMTQESNVKLRLQELDNLNER</sequence>
<comment type="caution">
    <text evidence="1">The sequence shown here is derived from an EMBL/GenBank/DDBJ whole genome shotgun (WGS) entry which is preliminary data.</text>
</comment>
<protein>
    <submittedName>
        <fullName evidence="1">Uncharacterized protein</fullName>
    </submittedName>
</protein>
<keyword evidence="2" id="KW-1185">Reference proteome</keyword>
<accession>A0ACC2MF35</accession>
<dbReference type="EMBL" id="CM056810">
    <property type="protein sequence ID" value="KAJ8644133.1"/>
    <property type="molecule type" value="Genomic_DNA"/>
</dbReference>
<gene>
    <name evidence="1" type="ORF">MRB53_005881</name>
</gene>
<evidence type="ECO:0000313" key="2">
    <source>
        <dbReference type="Proteomes" id="UP001234297"/>
    </source>
</evidence>
<reference evidence="1 2" key="1">
    <citation type="journal article" date="2022" name="Hortic Res">
        <title>A haplotype resolved chromosomal level avocado genome allows analysis of novel avocado genes.</title>
        <authorList>
            <person name="Nath O."/>
            <person name="Fletcher S.J."/>
            <person name="Hayward A."/>
            <person name="Shaw L.M."/>
            <person name="Masouleh A.K."/>
            <person name="Furtado A."/>
            <person name="Henry R.J."/>
            <person name="Mitter N."/>
        </authorList>
    </citation>
    <scope>NUCLEOTIDE SEQUENCE [LARGE SCALE GENOMIC DNA]</scope>
    <source>
        <strain evidence="2">cv. Hass</strain>
    </source>
</reference>
<organism evidence="1 2">
    <name type="scientific">Persea americana</name>
    <name type="common">Avocado</name>
    <dbReference type="NCBI Taxonomy" id="3435"/>
    <lineage>
        <taxon>Eukaryota</taxon>
        <taxon>Viridiplantae</taxon>
        <taxon>Streptophyta</taxon>
        <taxon>Embryophyta</taxon>
        <taxon>Tracheophyta</taxon>
        <taxon>Spermatophyta</taxon>
        <taxon>Magnoliopsida</taxon>
        <taxon>Magnoliidae</taxon>
        <taxon>Laurales</taxon>
        <taxon>Lauraceae</taxon>
        <taxon>Persea</taxon>
    </lineage>
</organism>
<name>A0ACC2MF35_PERAE</name>
<proteinExistence type="predicted"/>
<evidence type="ECO:0000313" key="1">
    <source>
        <dbReference type="EMBL" id="KAJ8644133.1"/>
    </source>
</evidence>